<protein>
    <submittedName>
        <fullName evidence="1">Uncharacterized protein</fullName>
    </submittedName>
</protein>
<evidence type="ECO:0000313" key="2">
    <source>
        <dbReference type="Proteomes" id="UP001320706"/>
    </source>
</evidence>
<proteinExistence type="predicted"/>
<dbReference type="EMBL" id="JAMKPW020000002">
    <property type="protein sequence ID" value="KAK8220174.1"/>
    <property type="molecule type" value="Genomic_DNA"/>
</dbReference>
<dbReference type="Proteomes" id="UP001320706">
    <property type="component" value="Unassembled WGS sequence"/>
</dbReference>
<gene>
    <name evidence="1" type="ORF">M8818_000590</name>
</gene>
<keyword evidence="2" id="KW-1185">Reference proteome</keyword>
<name>A0ACC3SNQ3_9PEZI</name>
<organism evidence="1 2">
    <name type="scientific">Zalaria obscura</name>
    <dbReference type="NCBI Taxonomy" id="2024903"/>
    <lineage>
        <taxon>Eukaryota</taxon>
        <taxon>Fungi</taxon>
        <taxon>Dikarya</taxon>
        <taxon>Ascomycota</taxon>
        <taxon>Pezizomycotina</taxon>
        <taxon>Dothideomycetes</taxon>
        <taxon>Dothideomycetidae</taxon>
        <taxon>Dothideales</taxon>
        <taxon>Zalariaceae</taxon>
        <taxon>Zalaria</taxon>
    </lineage>
</organism>
<evidence type="ECO:0000313" key="1">
    <source>
        <dbReference type="EMBL" id="KAK8220174.1"/>
    </source>
</evidence>
<accession>A0ACC3SNQ3</accession>
<reference evidence="1" key="1">
    <citation type="submission" date="2024-02" db="EMBL/GenBank/DDBJ databases">
        <title>Metagenome Assembled Genome of Zalaria obscura JY119.</title>
        <authorList>
            <person name="Vighnesh L."/>
            <person name="Jagadeeshwari U."/>
            <person name="Venkata Ramana C."/>
            <person name="Sasikala C."/>
        </authorList>
    </citation>
    <scope>NUCLEOTIDE SEQUENCE</scope>
    <source>
        <strain evidence="1">JY119</strain>
    </source>
</reference>
<sequence>MEARSSIESTSSAVSSVSAISAKTGASSRTTASGKYEIRAPAYDPGSLPPLPPKRNKAELDVPRVLLKASYSSPAVPARTELGSNQAVGSGKAQAPQLPARQPSAQDVKPVKAEVPRRSALSFGLNSSTEAAPSLPSNRPEAQAPVTDSPPPVPTASRPDLSALLASKPKPTSTIAPTTSTTPPPEAMTSKSTCLHCRDFSAPDTHAARFPLSSLPSRDPRSLSHQLCTPFPSATDKARVLFTWLHDNISYNVRAFFSGNLQPSSPASTLLTGLAVCEGYAALFTALATHAGLESLVVGGHGKGYGYAPPAPGAALPPFTAGHAWNAVRIDGGVWKLIDCCWGAGTVNGPAEGYQRRFNPGMFTVSNEEFGGRHYPSNPSYFFRGDGRRLGWEEYLLGSEGGEGPRHFGGFTAEEGFSEVTFEPRARTLRIGDGDPSLAPWVRFQFATVCEHWDPLRNGKGPYFVYILIFGEGGEERKVPFRTNGRVWWVDVRPAELGVPGGKVRVAAVNGFDGRDGRGVTGEEFERKLGRVGMGFGFVAEWDLVA</sequence>
<comment type="caution">
    <text evidence="1">The sequence shown here is derived from an EMBL/GenBank/DDBJ whole genome shotgun (WGS) entry which is preliminary data.</text>
</comment>